<dbReference type="AlphaFoldDB" id="A0A0P9AXD8"/>
<dbReference type="FunFam" id="1.20.920.30:FF:000003">
    <property type="entry name" value="Dynein axonemal heavy chain 17"/>
    <property type="match status" value="1"/>
</dbReference>
<dbReference type="InterPro" id="IPR041589">
    <property type="entry name" value="DNAH3_AAA_lid_1"/>
</dbReference>
<dbReference type="GO" id="GO:0045505">
    <property type="term" value="F:dynein intermediate chain binding"/>
    <property type="evidence" value="ECO:0007669"/>
    <property type="project" value="InterPro"/>
</dbReference>
<dbReference type="GO" id="GO:0007018">
    <property type="term" value="P:microtubule-based movement"/>
    <property type="evidence" value="ECO:0007669"/>
    <property type="project" value="InterPro"/>
</dbReference>
<keyword evidence="5" id="KW-1185">Reference proteome</keyword>
<dbReference type="Proteomes" id="UP000007801">
    <property type="component" value="Unassembled WGS sequence"/>
</dbReference>
<sequence length="181" mass="20465">MVTTAIALHMKVAASFLPTAIKFHYNFNLRDIANIFTGVLYANNETCPNANQMIRLWIHECFRVYGDKLVDYTDINSFKKIVTDVVRKGIEGLSEDIIYAQPNIYCHFAKGLTDIKYMPVSGWDRLKSLLDEAQDRYNDYVGAINLVLFDDAMSHVCRISRILESSRGYALLIGIGGSGKQ</sequence>
<evidence type="ECO:0000256" key="1">
    <source>
        <dbReference type="ARBA" id="ARBA00008887"/>
    </source>
</evidence>
<dbReference type="GO" id="GO:0030286">
    <property type="term" value="C:dynein complex"/>
    <property type="evidence" value="ECO:0007669"/>
    <property type="project" value="InterPro"/>
</dbReference>
<dbReference type="GO" id="GO:0051959">
    <property type="term" value="F:dynein light intermediate chain binding"/>
    <property type="evidence" value="ECO:0007669"/>
    <property type="project" value="InterPro"/>
</dbReference>
<dbReference type="InterPro" id="IPR027417">
    <property type="entry name" value="P-loop_NTPase"/>
</dbReference>
<evidence type="ECO:0000259" key="2">
    <source>
        <dbReference type="Pfam" id="PF12780"/>
    </source>
</evidence>
<evidence type="ECO:0000259" key="3">
    <source>
        <dbReference type="Pfam" id="PF17857"/>
    </source>
</evidence>
<gene>
    <name evidence="4" type="primary">Dana\GF27592</name>
    <name evidence="4" type="ORF">GF27592</name>
</gene>
<reference evidence="4 5" key="1">
    <citation type="journal article" date="2007" name="Nature">
        <title>Evolution of genes and genomes on the Drosophila phylogeny.</title>
        <authorList>
            <consortium name="Drosophila 12 Genomes Consortium"/>
            <person name="Clark A.G."/>
            <person name="Eisen M.B."/>
            <person name="Smith D.R."/>
            <person name="Bergman C.M."/>
            <person name="Oliver B."/>
            <person name="Markow T.A."/>
            <person name="Kaufman T.C."/>
            <person name="Kellis M."/>
            <person name="Gelbart W."/>
            <person name="Iyer V.N."/>
            <person name="Pollard D.A."/>
            <person name="Sackton T.B."/>
            <person name="Larracuente A.M."/>
            <person name="Singh N.D."/>
            <person name="Abad J.P."/>
            <person name="Abt D.N."/>
            <person name="Adryan B."/>
            <person name="Aguade M."/>
            <person name="Akashi H."/>
            <person name="Anderson W.W."/>
            <person name="Aquadro C.F."/>
            <person name="Ardell D.H."/>
            <person name="Arguello R."/>
            <person name="Artieri C.G."/>
            <person name="Barbash D.A."/>
            <person name="Barker D."/>
            <person name="Barsanti P."/>
            <person name="Batterham P."/>
            <person name="Batzoglou S."/>
            <person name="Begun D."/>
            <person name="Bhutkar A."/>
            <person name="Blanco E."/>
            <person name="Bosak S.A."/>
            <person name="Bradley R.K."/>
            <person name="Brand A.D."/>
            <person name="Brent M.R."/>
            <person name="Brooks A.N."/>
            <person name="Brown R.H."/>
            <person name="Butlin R.K."/>
            <person name="Caggese C."/>
            <person name="Calvi B.R."/>
            <person name="Bernardo de Carvalho A."/>
            <person name="Caspi A."/>
            <person name="Castrezana S."/>
            <person name="Celniker S.E."/>
            <person name="Chang J.L."/>
            <person name="Chapple C."/>
            <person name="Chatterji S."/>
            <person name="Chinwalla A."/>
            <person name="Civetta A."/>
            <person name="Clifton S.W."/>
            <person name="Comeron J.M."/>
            <person name="Costello J.C."/>
            <person name="Coyne J.A."/>
            <person name="Daub J."/>
            <person name="David R.G."/>
            <person name="Delcher A.L."/>
            <person name="Delehaunty K."/>
            <person name="Do C.B."/>
            <person name="Ebling H."/>
            <person name="Edwards K."/>
            <person name="Eickbush T."/>
            <person name="Evans J.D."/>
            <person name="Filipski A."/>
            <person name="Findeiss S."/>
            <person name="Freyhult E."/>
            <person name="Fulton L."/>
            <person name="Fulton R."/>
            <person name="Garcia A.C."/>
            <person name="Gardiner A."/>
            <person name="Garfield D.A."/>
            <person name="Garvin B.E."/>
            <person name="Gibson G."/>
            <person name="Gilbert D."/>
            <person name="Gnerre S."/>
            <person name="Godfrey J."/>
            <person name="Good R."/>
            <person name="Gotea V."/>
            <person name="Gravely B."/>
            <person name="Greenberg A.J."/>
            <person name="Griffiths-Jones S."/>
            <person name="Gross S."/>
            <person name="Guigo R."/>
            <person name="Gustafson E.A."/>
            <person name="Haerty W."/>
            <person name="Hahn M.W."/>
            <person name="Halligan D.L."/>
            <person name="Halpern A.L."/>
            <person name="Halter G.M."/>
            <person name="Han M.V."/>
            <person name="Heger A."/>
            <person name="Hillier L."/>
            <person name="Hinrichs A.S."/>
            <person name="Holmes I."/>
            <person name="Hoskins R.A."/>
            <person name="Hubisz M.J."/>
            <person name="Hultmark D."/>
            <person name="Huntley M.A."/>
            <person name="Jaffe D.B."/>
            <person name="Jagadeeshan S."/>
            <person name="Jeck W.R."/>
            <person name="Johnson J."/>
            <person name="Jones C.D."/>
            <person name="Jordan W.C."/>
            <person name="Karpen G.H."/>
            <person name="Kataoka E."/>
            <person name="Keightley P.D."/>
            <person name="Kheradpour P."/>
            <person name="Kirkness E.F."/>
            <person name="Koerich L.B."/>
            <person name="Kristiansen K."/>
            <person name="Kudrna D."/>
            <person name="Kulathinal R.J."/>
            <person name="Kumar S."/>
            <person name="Kwok R."/>
            <person name="Lander E."/>
            <person name="Langley C.H."/>
            <person name="Lapoint R."/>
            <person name="Lazzaro B.P."/>
            <person name="Lee S.J."/>
            <person name="Levesque L."/>
            <person name="Li R."/>
            <person name="Lin C.F."/>
            <person name="Lin M.F."/>
            <person name="Lindblad-Toh K."/>
            <person name="Llopart A."/>
            <person name="Long M."/>
            <person name="Low L."/>
            <person name="Lozovsky E."/>
            <person name="Lu J."/>
            <person name="Luo M."/>
            <person name="Machado C.A."/>
            <person name="Makalowski W."/>
            <person name="Marzo M."/>
            <person name="Matsuda M."/>
            <person name="Matzkin L."/>
            <person name="McAllister B."/>
            <person name="McBride C.S."/>
            <person name="McKernan B."/>
            <person name="McKernan K."/>
            <person name="Mendez-Lago M."/>
            <person name="Minx P."/>
            <person name="Mollenhauer M.U."/>
            <person name="Montooth K."/>
            <person name="Mount S.M."/>
            <person name="Mu X."/>
            <person name="Myers E."/>
            <person name="Negre B."/>
            <person name="Newfeld S."/>
            <person name="Nielsen R."/>
            <person name="Noor M.A."/>
            <person name="O'Grady P."/>
            <person name="Pachter L."/>
            <person name="Papaceit M."/>
            <person name="Parisi M.J."/>
            <person name="Parisi M."/>
            <person name="Parts L."/>
            <person name="Pedersen J.S."/>
            <person name="Pesole G."/>
            <person name="Phillippy A.M."/>
            <person name="Ponting C.P."/>
            <person name="Pop M."/>
            <person name="Porcelli D."/>
            <person name="Powell J.R."/>
            <person name="Prohaska S."/>
            <person name="Pruitt K."/>
            <person name="Puig M."/>
            <person name="Quesneville H."/>
            <person name="Ram K.R."/>
            <person name="Rand D."/>
            <person name="Rasmussen M.D."/>
            <person name="Reed L.K."/>
            <person name="Reenan R."/>
            <person name="Reily A."/>
            <person name="Remington K.A."/>
            <person name="Rieger T.T."/>
            <person name="Ritchie M.G."/>
            <person name="Robin C."/>
            <person name="Rogers Y.H."/>
            <person name="Rohde C."/>
            <person name="Rozas J."/>
            <person name="Rubenfield M.J."/>
            <person name="Ruiz A."/>
            <person name="Russo S."/>
            <person name="Salzberg S.L."/>
            <person name="Sanchez-Gracia A."/>
            <person name="Saranga D.J."/>
            <person name="Sato H."/>
            <person name="Schaeffer S.W."/>
            <person name="Schatz M.C."/>
            <person name="Schlenke T."/>
            <person name="Schwartz R."/>
            <person name="Segarra C."/>
            <person name="Singh R.S."/>
            <person name="Sirot L."/>
            <person name="Sirota M."/>
            <person name="Sisneros N.B."/>
            <person name="Smith C.D."/>
            <person name="Smith T.F."/>
            <person name="Spieth J."/>
            <person name="Stage D.E."/>
            <person name="Stark A."/>
            <person name="Stephan W."/>
            <person name="Strausberg R.L."/>
            <person name="Strempel S."/>
            <person name="Sturgill D."/>
            <person name="Sutton G."/>
            <person name="Sutton G.G."/>
            <person name="Tao W."/>
            <person name="Teichmann S."/>
            <person name="Tobari Y.N."/>
            <person name="Tomimura Y."/>
            <person name="Tsolas J.M."/>
            <person name="Valente V.L."/>
            <person name="Venter E."/>
            <person name="Venter J.C."/>
            <person name="Vicario S."/>
            <person name="Vieira F.G."/>
            <person name="Vilella A.J."/>
            <person name="Villasante A."/>
            <person name="Walenz B."/>
            <person name="Wang J."/>
            <person name="Wasserman M."/>
            <person name="Watts T."/>
            <person name="Wilson D."/>
            <person name="Wilson R.K."/>
            <person name="Wing R.A."/>
            <person name="Wolfner M.F."/>
            <person name="Wong A."/>
            <person name="Wong G.K."/>
            <person name="Wu C.I."/>
            <person name="Wu G."/>
            <person name="Yamamoto D."/>
            <person name="Yang H.P."/>
            <person name="Yang S.P."/>
            <person name="Yorke J.A."/>
            <person name="Yoshida K."/>
            <person name="Zdobnov E."/>
            <person name="Zhang P."/>
            <person name="Zhang Y."/>
            <person name="Zimin A.V."/>
            <person name="Baldwin J."/>
            <person name="Abdouelleil A."/>
            <person name="Abdulkadir J."/>
            <person name="Abebe A."/>
            <person name="Abera B."/>
            <person name="Abreu J."/>
            <person name="Acer S.C."/>
            <person name="Aftuck L."/>
            <person name="Alexander A."/>
            <person name="An P."/>
            <person name="Anderson E."/>
            <person name="Anderson S."/>
            <person name="Arachi H."/>
            <person name="Azer M."/>
            <person name="Bachantsang P."/>
            <person name="Barry A."/>
            <person name="Bayul T."/>
            <person name="Berlin A."/>
            <person name="Bessette D."/>
            <person name="Bloom T."/>
            <person name="Blye J."/>
            <person name="Boguslavskiy L."/>
            <person name="Bonnet C."/>
            <person name="Boukhgalter B."/>
            <person name="Bourzgui I."/>
            <person name="Brown A."/>
            <person name="Cahill P."/>
            <person name="Channer S."/>
            <person name="Cheshatsang Y."/>
            <person name="Chuda L."/>
            <person name="Citroen M."/>
            <person name="Collymore A."/>
            <person name="Cooke P."/>
            <person name="Costello M."/>
            <person name="D'Aco K."/>
            <person name="Daza R."/>
            <person name="De Haan G."/>
            <person name="DeGray S."/>
            <person name="DeMaso C."/>
            <person name="Dhargay N."/>
            <person name="Dooley K."/>
            <person name="Dooley E."/>
            <person name="Doricent M."/>
            <person name="Dorje P."/>
            <person name="Dorjee K."/>
            <person name="Dupes A."/>
            <person name="Elong R."/>
            <person name="Falk J."/>
            <person name="Farina A."/>
            <person name="Faro S."/>
            <person name="Ferguson D."/>
            <person name="Fisher S."/>
            <person name="Foley C.D."/>
            <person name="Franke A."/>
            <person name="Friedrich D."/>
            <person name="Gadbois L."/>
            <person name="Gearin G."/>
            <person name="Gearin C.R."/>
            <person name="Giannoukos G."/>
            <person name="Goode T."/>
            <person name="Graham J."/>
            <person name="Grandbois E."/>
            <person name="Grewal S."/>
            <person name="Gyaltsen K."/>
            <person name="Hafez N."/>
            <person name="Hagos B."/>
            <person name="Hall J."/>
            <person name="Henson C."/>
            <person name="Hollinger A."/>
            <person name="Honan T."/>
            <person name="Huard M.D."/>
            <person name="Hughes L."/>
            <person name="Hurhula B."/>
            <person name="Husby M.E."/>
            <person name="Kamat A."/>
            <person name="Kanga B."/>
            <person name="Kashin S."/>
            <person name="Khazanovich D."/>
            <person name="Kisner P."/>
            <person name="Lance K."/>
            <person name="Lara M."/>
            <person name="Lee W."/>
            <person name="Lennon N."/>
            <person name="Letendre F."/>
            <person name="LeVine R."/>
            <person name="Lipovsky A."/>
            <person name="Liu X."/>
            <person name="Liu J."/>
            <person name="Liu S."/>
            <person name="Lokyitsang T."/>
            <person name="Lokyitsang Y."/>
            <person name="Lubonja R."/>
            <person name="Lui A."/>
            <person name="MacDonald P."/>
            <person name="Magnisalis V."/>
            <person name="Maru K."/>
            <person name="Matthews C."/>
            <person name="McCusker W."/>
            <person name="McDonough S."/>
            <person name="Mehta T."/>
            <person name="Meldrim J."/>
            <person name="Meneus L."/>
            <person name="Mihai O."/>
            <person name="Mihalev A."/>
            <person name="Mihova T."/>
            <person name="Mittelman R."/>
            <person name="Mlenga V."/>
            <person name="Montmayeur A."/>
            <person name="Mulrain L."/>
            <person name="Navidi A."/>
            <person name="Naylor J."/>
            <person name="Negash T."/>
            <person name="Nguyen T."/>
            <person name="Nguyen N."/>
            <person name="Nicol R."/>
            <person name="Norbu C."/>
            <person name="Norbu N."/>
            <person name="Novod N."/>
            <person name="O'Neill B."/>
            <person name="Osman S."/>
            <person name="Markiewicz E."/>
            <person name="Oyono O.L."/>
            <person name="Patti C."/>
            <person name="Phunkhang P."/>
            <person name="Pierre F."/>
            <person name="Priest M."/>
            <person name="Raghuraman S."/>
            <person name="Rege F."/>
            <person name="Reyes R."/>
            <person name="Rise C."/>
            <person name="Rogov P."/>
            <person name="Ross K."/>
            <person name="Ryan E."/>
            <person name="Settipalli S."/>
            <person name="Shea T."/>
            <person name="Sherpa N."/>
            <person name="Shi L."/>
            <person name="Shih D."/>
            <person name="Sparrow T."/>
            <person name="Spaulding J."/>
            <person name="Stalker J."/>
            <person name="Stange-Thomann N."/>
            <person name="Stavropoulos S."/>
            <person name="Stone C."/>
            <person name="Strader C."/>
            <person name="Tesfaye S."/>
            <person name="Thomson T."/>
            <person name="Thoulutsang Y."/>
            <person name="Thoulutsang D."/>
            <person name="Topham K."/>
            <person name="Topping I."/>
            <person name="Tsamla T."/>
            <person name="Vassiliev H."/>
            <person name="Vo A."/>
            <person name="Wangchuk T."/>
            <person name="Wangdi T."/>
            <person name="Weiand M."/>
            <person name="Wilkinson J."/>
            <person name="Wilson A."/>
            <person name="Yadav S."/>
            <person name="Young G."/>
            <person name="Yu Q."/>
            <person name="Zembek L."/>
            <person name="Zhong D."/>
            <person name="Zimmer A."/>
            <person name="Zwirko Z."/>
            <person name="Jaffe D.B."/>
            <person name="Alvarez P."/>
            <person name="Brockman W."/>
            <person name="Butler J."/>
            <person name="Chin C."/>
            <person name="Gnerre S."/>
            <person name="Grabherr M."/>
            <person name="Kleber M."/>
            <person name="Mauceli E."/>
            <person name="MacCallum I."/>
        </authorList>
    </citation>
    <scope>NUCLEOTIDE SEQUENCE [LARGE SCALE GENOMIC DNA]</scope>
    <source>
        <strain evidence="5">Tucson 14024-0371.13</strain>
    </source>
</reference>
<feature type="domain" description="Dynein heavy chain 3 AAA+ lid" evidence="3">
    <location>
        <begin position="2"/>
        <end position="99"/>
    </location>
</feature>
<evidence type="ECO:0008006" key="6">
    <source>
        <dbReference type="Google" id="ProtNLM"/>
    </source>
</evidence>
<feature type="non-terminal residue" evidence="4">
    <location>
        <position position="181"/>
    </location>
</feature>
<dbReference type="InParanoid" id="A0A0P9AXD8"/>
<dbReference type="Pfam" id="PF12780">
    <property type="entry name" value="AAA_8"/>
    <property type="match status" value="1"/>
</dbReference>
<dbReference type="Gene3D" id="1.20.920.30">
    <property type="match status" value="1"/>
</dbReference>
<evidence type="ECO:0000313" key="4">
    <source>
        <dbReference type="EMBL" id="KPU81758.1"/>
    </source>
</evidence>
<organism evidence="4 5">
    <name type="scientific">Drosophila ananassae</name>
    <name type="common">Fruit fly</name>
    <dbReference type="NCBI Taxonomy" id="7217"/>
    <lineage>
        <taxon>Eukaryota</taxon>
        <taxon>Metazoa</taxon>
        <taxon>Ecdysozoa</taxon>
        <taxon>Arthropoda</taxon>
        <taxon>Hexapoda</taxon>
        <taxon>Insecta</taxon>
        <taxon>Pterygota</taxon>
        <taxon>Neoptera</taxon>
        <taxon>Endopterygota</taxon>
        <taxon>Diptera</taxon>
        <taxon>Brachycera</taxon>
        <taxon>Muscomorpha</taxon>
        <taxon>Ephydroidea</taxon>
        <taxon>Drosophilidae</taxon>
        <taxon>Drosophila</taxon>
        <taxon>Sophophora</taxon>
    </lineage>
</organism>
<dbReference type="Pfam" id="PF17857">
    <property type="entry name" value="AAA_lid_1"/>
    <property type="match status" value="1"/>
</dbReference>
<accession>A0A0P9AXD8</accession>
<evidence type="ECO:0000313" key="5">
    <source>
        <dbReference type="Proteomes" id="UP000007801"/>
    </source>
</evidence>
<dbReference type="InterPro" id="IPR024317">
    <property type="entry name" value="Dynein_heavy_chain_D4_dom"/>
</dbReference>
<dbReference type="EMBL" id="CH908899">
    <property type="protein sequence ID" value="KPU81758.1"/>
    <property type="molecule type" value="Genomic_DNA"/>
</dbReference>
<name>A0A0P9AXD8_DROAN</name>
<dbReference type="KEGG" id="dan:26515001"/>
<proteinExistence type="inferred from homology"/>
<dbReference type="STRING" id="7217.A0A0P9AXD8"/>
<dbReference type="PANTHER" id="PTHR46961">
    <property type="entry name" value="DYNEIN HEAVY CHAIN 1, AXONEMAL-LIKE PROTEIN"/>
    <property type="match status" value="1"/>
</dbReference>
<protein>
    <recommendedName>
        <fullName evidence="6">Dynein heavy chain 3 AAA+ lid domain-containing protein</fullName>
    </recommendedName>
</protein>
<feature type="domain" description="Dynein heavy chain AAA module D4" evidence="2">
    <location>
        <begin position="144"/>
        <end position="181"/>
    </location>
</feature>
<dbReference type="Gene3D" id="3.40.50.300">
    <property type="entry name" value="P-loop containing nucleotide triphosphate hydrolases"/>
    <property type="match status" value="1"/>
</dbReference>
<dbReference type="InterPro" id="IPR026983">
    <property type="entry name" value="DHC"/>
</dbReference>
<dbReference type="PANTHER" id="PTHR46961:SF20">
    <property type="entry name" value="LOW QUALITY PROTEIN: DYNEIN BETA CHAIN, CILIARY-LIKE"/>
    <property type="match status" value="1"/>
</dbReference>
<comment type="similarity">
    <text evidence="1">Belongs to the dynein heavy chain family.</text>
</comment>
<dbReference type="SMR" id="A0A0P9AXD8"/>